<keyword evidence="2 4" id="KW-0238">DNA-binding</keyword>
<dbReference type="InterPro" id="IPR041474">
    <property type="entry name" value="NicS_C"/>
</dbReference>
<keyword evidence="1" id="KW-0805">Transcription regulation</keyword>
<feature type="domain" description="HTH tetR-type" evidence="5">
    <location>
        <begin position="4"/>
        <end position="64"/>
    </location>
</feature>
<dbReference type="PANTHER" id="PTHR30055:SF238">
    <property type="entry name" value="MYCOFACTOCIN BIOSYNTHESIS TRANSCRIPTIONAL REGULATOR MFTR-RELATED"/>
    <property type="match status" value="1"/>
</dbReference>
<feature type="DNA-binding region" description="H-T-H motif" evidence="4">
    <location>
        <begin position="27"/>
        <end position="46"/>
    </location>
</feature>
<dbReference type="Pfam" id="PF17938">
    <property type="entry name" value="TetR_C_29"/>
    <property type="match status" value="1"/>
</dbReference>
<proteinExistence type="predicted"/>
<evidence type="ECO:0000256" key="3">
    <source>
        <dbReference type="ARBA" id="ARBA00023163"/>
    </source>
</evidence>
<evidence type="ECO:0000256" key="1">
    <source>
        <dbReference type="ARBA" id="ARBA00023015"/>
    </source>
</evidence>
<name>A0A7K0C0M8_9ACTN</name>
<organism evidence="6 7">
    <name type="scientific">Actinomadura macrotermitis</name>
    <dbReference type="NCBI Taxonomy" id="2585200"/>
    <lineage>
        <taxon>Bacteria</taxon>
        <taxon>Bacillati</taxon>
        <taxon>Actinomycetota</taxon>
        <taxon>Actinomycetes</taxon>
        <taxon>Streptosporangiales</taxon>
        <taxon>Thermomonosporaceae</taxon>
        <taxon>Actinomadura</taxon>
    </lineage>
</organism>
<dbReference type="SUPFAM" id="SSF46689">
    <property type="entry name" value="Homeodomain-like"/>
    <property type="match status" value="1"/>
</dbReference>
<keyword evidence="3" id="KW-0804">Transcription</keyword>
<reference evidence="6 7" key="1">
    <citation type="submission" date="2019-10" db="EMBL/GenBank/DDBJ databases">
        <title>Actinomadura rubteroloni sp. nov. and Actinomadura macrotermitis sp. nov., isolated from the gut of fungus growing-termite Macrotermes natalensis.</title>
        <authorList>
            <person name="Benndorf R."/>
            <person name="Martin K."/>
            <person name="Kuefner M."/>
            <person name="De Beer W."/>
            <person name="Kaster A.-K."/>
            <person name="Vollmers J."/>
            <person name="Poulsen M."/>
            <person name="Beemelmanns C."/>
        </authorList>
    </citation>
    <scope>NUCLEOTIDE SEQUENCE [LARGE SCALE GENOMIC DNA]</scope>
    <source>
        <strain evidence="6 7">RB68</strain>
    </source>
</reference>
<dbReference type="Gene3D" id="1.10.10.60">
    <property type="entry name" value="Homeodomain-like"/>
    <property type="match status" value="1"/>
</dbReference>
<evidence type="ECO:0000313" key="6">
    <source>
        <dbReference type="EMBL" id="MQY07023.1"/>
    </source>
</evidence>
<dbReference type="EMBL" id="WEGH01000003">
    <property type="protein sequence ID" value="MQY07023.1"/>
    <property type="molecule type" value="Genomic_DNA"/>
</dbReference>
<dbReference type="InterPro" id="IPR036271">
    <property type="entry name" value="Tet_transcr_reg_TetR-rel_C_sf"/>
</dbReference>
<comment type="caution">
    <text evidence="6">The sequence shown here is derived from an EMBL/GenBank/DDBJ whole genome shotgun (WGS) entry which is preliminary data.</text>
</comment>
<dbReference type="AlphaFoldDB" id="A0A7K0C0M8"/>
<sequence length="198" mass="21123">MGRSATRERLFAAAIELIAERGFAATTVDQIAERAGVAKGTVYYNFGSKAAMFAALLEYGVDRFAVTLREAADGLEPLAALEAVVGAELAFIGAHEPFARLLIAETWRSGGDWQRAARLIRERAIAVLADVLRAAVDAGTLRADLDVATAASAVFGMVLTVALDWRALQPDRPMSDVHATLMDLLRGRLTTEAGGPPR</sequence>
<dbReference type="PANTHER" id="PTHR30055">
    <property type="entry name" value="HTH-TYPE TRANSCRIPTIONAL REGULATOR RUTR"/>
    <property type="match status" value="1"/>
</dbReference>
<dbReference type="InterPro" id="IPR001647">
    <property type="entry name" value="HTH_TetR"/>
</dbReference>
<dbReference type="GO" id="GO:0000976">
    <property type="term" value="F:transcription cis-regulatory region binding"/>
    <property type="evidence" value="ECO:0007669"/>
    <property type="project" value="TreeGrafter"/>
</dbReference>
<dbReference type="RefSeq" id="WP_328594755.1">
    <property type="nucleotide sequence ID" value="NZ_WEGH01000003.1"/>
</dbReference>
<dbReference type="InterPro" id="IPR050109">
    <property type="entry name" value="HTH-type_TetR-like_transc_reg"/>
</dbReference>
<dbReference type="GO" id="GO:0045892">
    <property type="term" value="P:negative regulation of DNA-templated transcription"/>
    <property type="evidence" value="ECO:0007669"/>
    <property type="project" value="UniProtKB-ARBA"/>
</dbReference>
<dbReference type="InterPro" id="IPR009057">
    <property type="entry name" value="Homeodomain-like_sf"/>
</dbReference>
<gene>
    <name evidence="6" type="ORF">ACRB68_51200</name>
</gene>
<dbReference type="Pfam" id="PF00440">
    <property type="entry name" value="TetR_N"/>
    <property type="match status" value="1"/>
</dbReference>
<evidence type="ECO:0000313" key="7">
    <source>
        <dbReference type="Proteomes" id="UP000487268"/>
    </source>
</evidence>
<dbReference type="Proteomes" id="UP000487268">
    <property type="component" value="Unassembled WGS sequence"/>
</dbReference>
<evidence type="ECO:0000256" key="2">
    <source>
        <dbReference type="ARBA" id="ARBA00023125"/>
    </source>
</evidence>
<evidence type="ECO:0000256" key="4">
    <source>
        <dbReference type="PROSITE-ProRule" id="PRU00335"/>
    </source>
</evidence>
<accession>A0A7K0C0M8</accession>
<dbReference type="PROSITE" id="PS50977">
    <property type="entry name" value="HTH_TETR_2"/>
    <property type="match status" value="1"/>
</dbReference>
<dbReference type="GO" id="GO:0003700">
    <property type="term" value="F:DNA-binding transcription factor activity"/>
    <property type="evidence" value="ECO:0007669"/>
    <property type="project" value="TreeGrafter"/>
</dbReference>
<protein>
    <recommendedName>
        <fullName evidence="5">HTH tetR-type domain-containing protein</fullName>
    </recommendedName>
</protein>
<dbReference type="PRINTS" id="PR00455">
    <property type="entry name" value="HTHTETR"/>
</dbReference>
<dbReference type="SUPFAM" id="SSF48498">
    <property type="entry name" value="Tetracyclin repressor-like, C-terminal domain"/>
    <property type="match status" value="1"/>
</dbReference>
<evidence type="ECO:0000259" key="5">
    <source>
        <dbReference type="PROSITE" id="PS50977"/>
    </source>
</evidence>
<dbReference type="FunFam" id="1.10.10.60:FF:000141">
    <property type="entry name" value="TetR family transcriptional regulator"/>
    <property type="match status" value="1"/>
</dbReference>
<dbReference type="Gene3D" id="1.10.357.10">
    <property type="entry name" value="Tetracycline Repressor, domain 2"/>
    <property type="match status" value="1"/>
</dbReference>
<keyword evidence="7" id="KW-1185">Reference proteome</keyword>